<dbReference type="EMBL" id="JAHIBW010000003">
    <property type="protein sequence ID" value="KAG7312535.1"/>
    <property type="molecule type" value="Genomic_DNA"/>
</dbReference>
<evidence type="ECO:0000256" key="1">
    <source>
        <dbReference type="SAM" id="MobiDB-lite"/>
    </source>
</evidence>
<gene>
    <name evidence="2" type="ORF">JYU34_002058</name>
</gene>
<evidence type="ECO:0008006" key="4">
    <source>
        <dbReference type="Google" id="ProtNLM"/>
    </source>
</evidence>
<evidence type="ECO:0000313" key="3">
    <source>
        <dbReference type="Proteomes" id="UP000823941"/>
    </source>
</evidence>
<accession>A0ABQ7R5G2</accession>
<organism evidence="2 3">
    <name type="scientific">Plutella xylostella</name>
    <name type="common">Diamondback moth</name>
    <name type="synonym">Plutella maculipennis</name>
    <dbReference type="NCBI Taxonomy" id="51655"/>
    <lineage>
        <taxon>Eukaryota</taxon>
        <taxon>Metazoa</taxon>
        <taxon>Ecdysozoa</taxon>
        <taxon>Arthropoda</taxon>
        <taxon>Hexapoda</taxon>
        <taxon>Insecta</taxon>
        <taxon>Pterygota</taxon>
        <taxon>Neoptera</taxon>
        <taxon>Endopterygota</taxon>
        <taxon>Lepidoptera</taxon>
        <taxon>Glossata</taxon>
        <taxon>Ditrysia</taxon>
        <taxon>Yponomeutoidea</taxon>
        <taxon>Plutellidae</taxon>
        <taxon>Plutella</taxon>
    </lineage>
</organism>
<sequence>MREWLRILGRDDLLHREDLKPSSYEVCCFHFDESSIKVIKLLKADAMPARDALDLTRDTESKGSVSSVAVQTGVLEQSFQTRKAQPSMKEKVMETSMESRVNELSK</sequence>
<name>A0ABQ7R5G2_PLUXY</name>
<evidence type="ECO:0000313" key="2">
    <source>
        <dbReference type="EMBL" id="KAG7312535.1"/>
    </source>
</evidence>
<proteinExistence type="predicted"/>
<reference evidence="2 3" key="1">
    <citation type="submission" date="2021-06" db="EMBL/GenBank/DDBJ databases">
        <title>A haploid diamondback moth (Plutella xylostella L.) genome assembly resolves 31 chromosomes and identifies a diamide resistance mutation.</title>
        <authorList>
            <person name="Ward C.M."/>
            <person name="Perry K.D."/>
            <person name="Baker G."/>
            <person name="Powis K."/>
            <person name="Heckel D.G."/>
            <person name="Baxter S.W."/>
        </authorList>
    </citation>
    <scope>NUCLEOTIDE SEQUENCE [LARGE SCALE GENOMIC DNA]</scope>
    <source>
        <strain evidence="2 3">LV</strain>
        <tissue evidence="2">Single pupa</tissue>
    </source>
</reference>
<comment type="caution">
    <text evidence="2">The sequence shown here is derived from an EMBL/GenBank/DDBJ whole genome shotgun (WGS) entry which is preliminary data.</text>
</comment>
<dbReference type="Proteomes" id="UP000823941">
    <property type="component" value="Chromosome 3"/>
</dbReference>
<keyword evidence="3" id="KW-1185">Reference proteome</keyword>
<feature type="region of interest" description="Disordered" evidence="1">
    <location>
        <begin position="80"/>
        <end position="106"/>
    </location>
</feature>
<protein>
    <recommendedName>
        <fullName evidence="4">THAP-type domain-containing protein</fullName>
    </recommendedName>
</protein>